<protein>
    <submittedName>
        <fullName evidence="1">Uncharacterized protein</fullName>
    </submittedName>
</protein>
<reference evidence="1 2" key="1">
    <citation type="submission" date="2010-02" db="EMBL/GenBank/DDBJ databases">
        <authorList>
            <person name="Weinstock G."/>
            <person name="Sodergren E."/>
            <person name="Clifton S."/>
            <person name="Fulton L."/>
            <person name="Fulton B."/>
            <person name="Courtney L."/>
            <person name="Fronick C."/>
            <person name="Harrison M."/>
            <person name="Strong C."/>
            <person name="Farmer C."/>
            <person name="Delahaunty K."/>
            <person name="Markovic C."/>
            <person name="Hall O."/>
            <person name="Minx P."/>
            <person name="Tomlinson C."/>
            <person name="Mitreva M."/>
            <person name="Nelson J."/>
            <person name="Hou S."/>
            <person name="Wollam A."/>
            <person name="Pepin K.H."/>
            <person name="Johnson M."/>
            <person name="Bhonagiri V."/>
            <person name="Zhang X."/>
            <person name="Suruliraj S."/>
            <person name="Warren W."/>
            <person name="Chinwalla A."/>
            <person name="Mardis E.R."/>
            <person name="Wilson R.K."/>
        </authorList>
    </citation>
    <scope>NUCLEOTIDE SEQUENCE [LARGE SCALE GENOMIC DNA]</scope>
    <source>
        <strain evidence="1 2">ATCC 29220</strain>
    </source>
</reference>
<comment type="caution">
    <text evidence="1">The sequence shown here is derived from an EMBL/GenBank/DDBJ whole genome shotgun (WGS) entry which is preliminary data.</text>
</comment>
<sequence>MVFSRVHTGYFILNHCVKLLSRSLSEKKAEKRACETPWNEN</sequence>
<evidence type="ECO:0000313" key="1">
    <source>
        <dbReference type="EMBL" id="EFE08732.1"/>
    </source>
</evidence>
<dbReference type="EMBL" id="ABWL02000007">
    <property type="protein sequence ID" value="EFE08732.1"/>
    <property type="molecule type" value="Genomic_DNA"/>
</dbReference>
<dbReference type="HOGENOM" id="CLU_3267753_0_0_6"/>
<organism evidence="1 2">
    <name type="scientific">Citrobacter youngae ATCC 29220</name>
    <dbReference type="NCBI Taxonomy" id="500640"/>
    <lineage>
        <taxon>Bacteria</taxon>
        <taxon>Pseudomonadati</taxon>
        <taxon>Pseudomonadota</taxon>
        <taxon>Gammaproteobacteria</taxon>
        <taxon>Enterobacterales</taxon>
        <taxon>Enterobacteriaceae</taxon>
        <taxon>Citrobacter</taxon>
        <taxon>Citrobacter freundii complex</taxon>
    </lineage>
</organism>
<dbReference type="Proteomes" id="UP000003880">
    <property type="component" value="Unassembled WGS sequence"/>
</dbReference>
<accession>D4BBL0</accession>
<dbReference type="AlphaFoldDB" id="D4BBL0"/>
<gene>
    <name evidence="1" type="ORF">CIT292_08056</name>
</gene>
<evidence type="ECO:0000313" key="2">
    <source>
        <dbReference type="Proteomes" id="UP000003880"/>
    </source>
</evidence>
<name>D4BBL0_9ENTR</name>
<proteinExistence type="predicted"/>